<evidence type="ECO:0000313" key="2">
    <source>
        <dbReference type="EMBL" id="RUO29402.1"/>
    </source>
</evidence>
<keyword evidence="3" id="KW-1185">Reference proteome</keyword>
<sequence>MRSLIAGLLSVFCVSVALAQEAGDDHRAAIQCDGHWTAQIQGKAAEFSALHGGSAWIPVELQLDQSLIDCADQLHIGPGTGTSWYIQHGMSRLRVEPYDQRRNALMLGSEGNGWVLPLHEERPQLMFWLRVLDADYATPGVYRGVLVSQFMNTQTPWLMSAQKNDVFEFVIEPRVSVQIDAPGGGTGSYYRVDFGSLRSGAFKDFNLVVDSNSDIQVFVTSENQGVMRHIREPSQSIPYRFRLNHRFVDLKNPSTTSIQRLRQRGTWRVPIRIDVPYVGKEQLAGEYSDLITIDVFPQD</sequence>
<keyword evidence="1" id="KW-0732">Signal</keyword>
<reference evidence="2 3" key="1">
    <citation type="journal article" date="2018" name="Front. Microbiol.">
        <title>Genome-Based Analysis Reveals the Taxonomy and Diversity of the Family Idiomarinaceae.</title>
        <authorList>
            <person name="Liu Y."/>
            <person name="Lai Q."/>
            <person name="Shao Z."/>
        </authorList>
    </citation>
    <scope>NUCLEOTIDE SEQUENCE [LARGE SCALE GENOMIC DNA]</scope>
    <source>
        <strain evidence="2 3">GBSy1</strain>
    </source>
</reference>
<accession>A0ABY0BYQ0</accession>
<dbReference type="Proteomes" id="UP000287410">
    <property type="component" value="Unassembled WGS sequence"/>
</dbReference>
<feature type="signal peptide" evidence="1">
    <location>
        <begin position="1"/>
        <end position="19"/>
    </location>
</feature>
<gene>
    <name evidence="2" type="ORF">CWE12_10515</name>
</gene>
<name>A0ABY0BYQ0_9GAMM</name>
<proteinExistence type="predicted"/>
<evidence type="ECO:0008006" key="4">
    <source>
        <dbReference type="Google" id="ProtNLM"/>
    </source>
</evidence>
<dbReference type="RefSeq" id="WP_126789669.1">
    <property type="nucleotide sequence ID" value="NZ_PIPN01000004.1"/>
</dbReference>
<evidence type="ECO:0000313" key="3">
    <source>
        <dbReference type="Proteomes" id="UP000287410"/>
    </source>
</evidence>
<dbReference type="EMBL" id="PIPN01000004">
    <property type="protein sequence ID" value="RUO29402.1"/>
    <property type="molecule type" value="Genomic_DNA"/>
</dbReference>
<protein>
    <recommendedName>
        <fullName evidence="4">SCPU domain-containing protein</fullName>
    </recommendedName>
</protein>
<organism evidence="2 3">
    <name type="scientific">Aliidiomarina sedimenti</name>
    <dbReference type="NCBI Taxonomy" id="1933879"/>
    <lineage>
        <taxon>Bacteria</taxon>
        <taxon>Pseudomonadati</taxon>
        <taxon>Pseudomonadota</taxon>
        <taxon>Gammaproteobacteria</taxon>
        <taxon>Alteromonadales</taxon>
        <taxon>Idiomarinaceae</taxon>
        <taxon>Aliidiomarina</taxon>
    </lineage>
</organism>
<comment type="caution">
    <text evidence="2">The sequence shown here is derived from an EMBL/GenBank/DDBJ whole genome shotgun (WGS) entry which is preliminary data.</text>
</comment>
<feature type="chain" id="PRO_5045502739" description="SCPU domain-containing protein" evidence="1">
    <location>
        <begin position="20"/>
        <end position="299"/>
    </location>
</feature>
<evidence type="ECO:0000256" key="1">
    <source>
        <dbReference type="SAM" id="SignalP"/>
    </source>
</evidence>